<feature type="region of interest" description="Disordered" evidence="1">
    <location>
        <begin position="165"/>
        <end position="213"/>
    </location>
</feature>
<keyword evidence="2" id="KW-0472">Membrane</keyword>
<feature type="transmembrane region" description="Helical" evidence="2">
    <location>
        <begin position="292"/>
        <end position="313"/>
    </location>
</feature>
<evidence type="ECO:0000259" key="3">
    <source>
        <dbReference type="Pfam" id="PF00892"/>
    </source>
</evidence>
<dbReference type="Pfam" id="PF00892">
    <property type="entry name" value="EamA"/>
    <property type="match status" value="1"/>
</dbReference>
<keyword evidence="5" id="KW-1185">Reference proteome</keyword>
<feature type="compositionally biased region" description="Polar residues" evidence="1">
    <location>
        <begin position="175"/>
        <end position="184"/>
    </location>
</feature>
<dbReference type="InterPro" id="IPR037185">
    <property type="entry name" value="EmrE-like"/>
</dbReference>
<keyword evidence="2" id="KW-0812">Transmembrane</keyword>
<dbReference type="PANTHER" id="PTHR22911:SF137">
    <property type="entry name" value="SOLUTE CARRIER FAMILY 35 MEMBER G2-RELATED"/>
    <property type="match status" value="1"/>
</dbReference>
<organism evidence="4 5">
    <name type="scientific">Symbiodinium microadriaticum</name>
    <name type="common">Dinoflagellate</name>
    <name type="synonym">Zooxanthella microadriatica</name>
    <dbReference type="NCBI Taxonomy" id="2951"/>
    <lineage>
        <taxon>Eukaryota</taxon>
        <taxon>Sar</taxon>
        <taxon>Alveolata</taxon>
        <taxon>Dinophyceae</taxon>
        <taxon>Suessiales</taxon>
        <taxon>Symbiodiniaceae</taxon>
        <taxon>Symbiodinium</taxon>
    </lineage>
</organism>
<feature type="transmembrane region" description="Helical" evidence="2">
    <location>
        <begin position="481"/>
        <end position="501"/>
    </location>
</feature>
<evidence type="ECO:0000256" key="1">
    <source>
        <dbReference type="SAM" id="MobiDB-lite"/>
    </source>
</evidence>
<feature type="region of interest" description="Disordered" evidence="1">
    <location>
        <begin position="1"/>
        <end position="48"/>
    </location>
</feature>
<dbReference type="SUPFAM" id="SSF103481">
    <property type="entry name" value="Multidrug resistance efflux transporter EmrE"/>
    <property type="match status" value="1"/>
</dbReference>
<feature type="compositionally biased region" description="Basic and acidic residues" evidence="1">
    <location>
        <begin position="20"/>
        <end position="37"/>
    </location>
</feature>
<feature type="domain" description="EamA" evidence="3">
    <location>
        <begin position="264"/>
        <end position="396"/>
    </location>
</feature>
<dbReference type="PANTHER" id="PTHR22911">
    <property type="entry name" value="ACYL-MALONYL CONDENSING ENZYME-RELATED"/>
    <property type="match status" value="1"/>
</dbReference>
<keyword evidence="2" id="KW-1133">Transmembrane helix</keyword>
<dbReference type="AlphaFoldDB" id="A0A1Q9EHW7"/>
<gene>
    <name evidence="4" type="ORF">AK812_SmicGene9652</name>
</gene>
<comment type="caution">
    <text evidence="4">The sequence shown here is derived from an EMBL/GenBank/DDBJ whole genome shotgun (WGS) entry which is preliminary data.</text>
</comment>
<evidence type="ECO:0000313" key="5">
    <source>
        <dbReference type="Proteomes" id="UP000186817"/>
    </source>
</evidence>
<feature type="transmembrane region" description="Helical" evidence="2">
    <location>
        <begin position="262"/>
        <end position="280"/>
    </location>
</feature>
<sequence length="679" mass="72815">MEKMCRLPDNGVPAANAPEPRLEERLRRAEEDRDRKVTPRASNDAAQSELLRQIASANATAEALRDEVVACEEAAAMERQRSFRLEAELKTSRDELTDQRARMQALESLVSQGSGPKRTKQRCSQKSAEATPALSEELLADAPDAAAGPKAVPPAACDRKARLQAQLQAQRGHQTKQLAESPNKQAEYKVPKSSEGLSRASIGGRNASAARQTGMPADMRSLSRLLSGSGWLSGGRLIQYESLLCRRASIQSHRNMGCSTEAVGILLMAASGLAVTCEMVTSKAIEDMHWPYWYLLAACCSVGTMANGLVLWWQGVNCPKLPDVKWIFARALFENLHWMLAIYAVLVGAAPGDVAALTSIDIIAAALLGLMFLGERVSMLHFLALVLSVAGALFISQPQFLFGITEGSKQSPLGYCLAMLAGCFQAGAFVCARKSAHIPVSLLTVLSLFLSVPLAFVPPSLGLHSGSEEGLKLVADKPWQALGLLSAMTAWVLLSIMLPAAGATRCPAAVSATVFTSASMISGYVAQTVLMNDAPKPLKLLGATCMLFSVVIMAIRCQPAEESEPSCADFVPEPTVIGTATTEDDETQSLGSFVASEVSFSSSSSLRRRSSTGNSKPLPQRVDHLYSALHRDPVQGLDVAMSHLAGRVKTRSAGLVAQVPLAERPWLRPVLPHQMVPEY</sequence>
<reference evidence="4 5" key="1">
    <citation type="submission" date="2016-02" db="EMBL/GenBank/DDBJ databases">
        <title>Genome analysis of coral dinoflagellate symbionts highlights evolutionary adaptations to a symbiotic lifestyle.</title>
        <authorList>
            <person name="Aranda M."/>
            <person name="Li Y."/>
            <person name="Liew Y.J."/>
            <person name="Baumgarten S."/>
            <person name="Simakov O."/>
            <person name="Wilson M."/>
            <person name="Piel J."/>
            <person name="Ashoor H."/>
            <person name="Bougouffa S."/>
            <person name="Bajic V.B."/>
            <person name="Ryu T."/>
            <person name="Ravasi T."/>
            <person name="Bayer T."/>
            <person name="Micklem G."/>
            <person name="Kim H."/>
            <person name="Bhak J."/>
            <person name="Lajeunesse T.C."/>
            <person name="Voolstra C.R."/>
        </authorList>
    </citation>
    <scope>NUCLEOTIDE SEQUENCE [LARGE SCALE GENOMIC DNA]</scope>
    <source>
        <strain evidence="4 5">CCMP2467</strain>
    </source>
</reference>
<feature type="transmembrane region" description="Helical" evidence="2">
    <location>
        <begin position="340"/>
        <end position="373"/>
    </location>
</feature>
<proteinExistence type="predicted"/>
<evidence type="ECO:0000256" key="2">
    <source>
        <dbReference type="SAM" id="Phobius"/>
    </source>
</evidence>
<feature type="transmembrane region" description="Helical" evidence="2">
    <location>
        <begin position="439"/>
        <end position="461"/>
    </location>
</feature>
<protein>
    <recommendedName>
        <fullName evidence="3">EamA domain-containing protein</fullName>
    </recommendedName>
</protein>
<evidence type="ECO:0000313" key="4">
    <source>
        <dbReference type="EMBL" id="OLQ07036.1"/>
    </source>
</evidence>
<feature type="transmembrane region" description="Helical" evidence="2">
    <location>
        <begin position="508"/>
        <end position="526"/>
    </location>
</feature>
<feature type="region of interest" description="Disordered" evidence="1">
    <location>
        <begin position="107"/>
        <end position="132"/>
    </location>
</feature>
<dbReference type="OrthoDB" id="306876at2759"/>
<dbReference type="InterPro" id="IPR000620">
    <property type="entry name" value="EamA_dom"/>
</dbReference>
<dbReference type="EMBL" id="LSRX01000148">
    <property type="protein sequence ID" value="OLQ07036.1"/>
    <property type="molecule type" value="Genomic_DNA"/>
</dbReference>
<feature type="transmembrane region" description="Helical" evidence="2">
    <location>
        <begin position="412"/>
        <end position="432"/>
    </location>
</feature>
<feature type="transmembrane region" description="Helical" evidence="2">
    <location>
        <begin position="380"/>
        <end position="400"/>
    </location>
</feature>
<name>A0A1Q9EHW7_SYMMI</name>
<dbReference type="GO" id="GO:0016020">
    <property type="term" value="C:membrane"/>
    <property type="evidence" value="ECO:0007669"/>
    <property type="project" value="InterPro"/>
</dbReference>
<dbReference type="Proteomes" id="UP000186817">
    <property type="component" value="Unassembled WGS sequence"/>
</dbReference>
<accession>A0A1Q9EHW7</accession>